<sequence>MAVRPIEKTSCVIELAKTNPDTFVQWHFGTRYDETSLTSQLVYDRNEKPREYRMSRQMQKFWKTSRVRRTDRWSS</sequence>
<evidence type="ECO:0000313" key="1">
    <source>
        <dbReference type="EMBL" id="OAD55166.1"/>
    </source>
</evidence>
<keyword evidence="2" id="KW-1185">Reference proteome</keyword>
<reference evidence="1 2" key="1">
    <citation type="submission" date="2015-07" db="EMBL/GenBank/DDBJ databases">
        <title>The genome of Eufriesea mexicana.</title>
        <authorList>
            <person name="Pan H."/>
            <person name="Kapheim K."/>
        </authorList>
    </citation>
    <scope>NUCLEOTIDE SEQUENCE [LARGE SCALE GENOMIC DNA]</scope>
    <source>
        <strain evidence="1">0111107269</strain>
        <tissue evidence="1">Whole body</tissue>
    </source>
</reference>
<evidence type="ECO:0000313" key="2">
    <source>
        <dbReference type="Proteomes" id="UP000250275"/>
    </source>
</evidence>
<name>A0A310SMJ4_9HYME</name>
<dbReference type="Proteomes" id="UP000250275">
    <property type="component" value="Unassembled WGS sequence"/>
</dbReference>
<dbReference type="AlphaFoldDB" id="A0A310SMJ4"/>
<accession>A0A310SMJ4</accession>
<protein>
    <submittedName>
        <fullName evidence="1">Uncharacterized protein</fullName>
    </submittedName>
</protein>
<dbReference type="EMBL" id="KQ763051">
    <property type="protein sequence ID" value="OAD55166.1"/>
    <property type="molecule type" value="Genomic_DNA"/>
</dbReference>
<organism evidence="1 2">
    <name type="scientific">Eufriesea mexicana</name>
    <dbReference type="NCBI Taxonomy" id="516756"/>
    <lineage>
        <taxon>Eukaryota</taxon>
        <taxon>Metazoa</taxon>
        <taxon>Ecdysozoa</taxon>
        <taxon>Arthropoda</taxon>
        <taxon>Hexapoda</taxon>
        <taxon>Insecta</taxon>
        <taxon>Pterygota</taxon>
        <taxon>Neoptera</taxon>
        <taxon>Endopterygota</taxon>
        <taxon>Hymenoptera</taxon>
        <taxon>Apocrita</taxon>
        <taxon>Aculeata</taxon>
        <taxon>Apoidea</taxon>
        <taxon>Anthophila</taxon>
        <taxon>Apidae</taxon>
        <taxon>Eufriesea</taxon>
    </lineage>
</organism>
<gene>
    <name evidence="1" type="ORF">WN48_05314</name>
</gene>
<proteinExistence type="predicted"/>